<dbReference type="AlphaFoldDB" id="A0A1M7A6R0"/>
<evidence type="ECO:0000256" key="1">
    <source>
        <dbReference type="SAM" id="Coils"/>
    </source>
</evidence>
<dbReference type="OrthoDB" id="9778608at2"/>
<evidence type="ECO:0000313" key="3">
    <source>
        <dbReference type="EMBL" id="SHL38326.1"/>
    </source>
</evidence>
<dbReference type="Proteomes" id="UP000184386">
    <property type="component" value="Unassembled WGS sequence"/>
</dbReference>
<evidence type="ECO:0000313" key="4">
    <source>
        <dbReference type="Proteomes" id="UP000184386"/>
    </source>
</evidence>
<dbReference type="EMBL" id="FRAC01000031">
    <property type="protein sequence ID" value="SHL38326.1"/>
    <property type="molecule type" value="Genomic_DNA"/>
</dbReference>
<reference evidence="3 4" key="1">
    <citation type="submission" date="2016-11" db="EMBL/GenBank/DDBJ databases">
        <authorList>
            <person name="Jaros S."/>
            <person name="Januszkiewicz K."/>
            <person name="Wedrychowicz H."/>
        </authorList>
    </citation>
    <scope>NUCLEOTIDE SEQUENCE [LARGE SCALE GENOMIC DNA]</scope>
    <source>
        <strain evidence="3 4">DSM 15929</strain>
    </source>
</reference>
<feature type="coiled-coil region" evidence="1">
    <location>
        <begin position="251"/>
        <end position="285"/>
    </location>
</feature>
<name>A0A1M7A6R0_9FIRM</name>
<evidence type="ECO:0000256" key="2">
    <source>
        <dbReference type="SAM" id="MobiDB-lite"/>
    </source>
</evidence>
<accession>A0A1M7A6R0</accession>
<organism evidence="3 4">
    <name type="scientific">Anaerocolumna jejuensis DSM 15929</name>
    <dbReference type="NCBI Taxonomy" id="1121322"/>
    <lineage>
        <taxon>Bacteria</taxon>
        <taxon>Bacillati</taxon>
        <taxon>Bacillota</taxon>
        <taxon>Clostridia</taxon>
        <taxon>Lachnospirales</taxon>
        <taxon>Lachnospiraceae</taxon>
        <taxon>Anaerocolumna</taxon>
    </lineage>
</organism>
<proteinExistence type="predicted"/>
<keyword evidence="1" id="KW-0175">Coiled coil</keyword>
<feature type="compositionally biased region" description="Basic residues" evidence="2">
    <location>
        <begin position="1"/>
        <end position="16"/>
    </location>
</feature>
<keyword evidence="4" id="KW-1185">Reference proteome</keyword>
<dbReference type="RefSeq" id="WP_073279591.1">
    <property type="nucleotide sequence ID" value="NZ_FRAC01000031.1"/>
</dbReference>
<protein>
    <recommendedName>
        <fullName evidence="5">Plasmid recombination enzyme</fullName>
    </recommendedName>
</protein>
<feature type="region of interest" description="Disordered" evidence="2">
    <location>
        <begin position="1"/>
        <end position="25"/>
    </location>
</feature>
<dbReference type="STRING" id="1121322.SAMN02745136_04768"/>
<sequence>MEKQRATHHSGRKSRRYGAFSNRHNDRNYDYEKAHNINADLTPYNAYYNIYDGTYRHSERENKMTYEEVEEKFYTEKFYQQYQNTNQKYIDRRQYKRCKSFEEWCKMDSNLPEELHMQIGKVENPCDEKTFLQVFNLYIKKLNKWNALHGNPFTVMNMSFHIDETAPPHIQLRRVWHYTNDDGVLCIGQEKALEQAGIALPEPNKKKGRYNNRKQIFDKMARNIFLDCCKQYGLDIETIPVPHARHNMSKEEMIDQKFADKQREIEKKEEQIKEKANALSEAQKAVFDAETDVHNKSLVLEEKKIKISDMQATATQYLTRAKMIYDNLNTAEHEEFQKYKAKPLGSSLHSINKLNVQLNESLAPHQRKSKENQMSL</sequence>
<gene>
    <name evidence="3" type="ORF">SAMN02745136_04768</name>
</gene>
<evidence type="ECO:0008006" key="5">
    <source>
        <dbReference type="Google" id="ProtNLM"/>
    </source>
</evidence>